<dbReference type="GO" id="GO:0016987">
    <property type="term" value="F:sigma factor activity"/>
    <property type="evidence" value="ECO:0007669"/>
    <property type="project" value="UniProtKB-KW"/>
</dbReference>
<sequence>MGQHSNNNRPPERETPAAKAGPERGMVETFLSCELAIKRFLARLLYRPEDVDEITQETFLVAYNANSKRTVHSPKAYLFKVAKNIALRELTRKSTKMTDYLEDALAQNAELIEGNATLESEVMAQQTLAGYCNAIASLPPQCRKVFILRKVQAKSHREIAASLNISVSAVEKHIALGVKKFDAYMLSQEGQIPPQAGVGPTTGSPLPKEQQ</sequence>
<dbReference type="GO" id="GO:0003677">
    <property type="term" value="F:DNA binding"/>
    <property type="evidence" value="ECO:0007669"/>
    <property type="project" value="UniProtKB-KW"/>
</dbReference>
<dbReference type="InterPro" id="IPR013249">
    <property type="entry name" value="RNA_pol_sigma70_r4_t2"/>
</dbReference>
<dbReference type="RefSeq" id="WP_085757927.1">
    <property type="nucleotide sequence ID" value="NZ_CP019343.1"/>
</dbReference>
<evidence type="ECO:0000256" key="6">
    <source>
        <dbReference type="RuleBase" id="RU000716"/>
    </source>
</evidence>
<keyword evidence="11" id="KW-1185">Reference proteome</keyword>
<feature type="domain" description="RNA polymerase sigma factor 70 region 4 type 2" evidence="9">
    <location>
        <begin position="134"/>
        <end position="180"/>
    </location>
</feature>
<dbReference type="InterPro" id="IPR039425">
    <property type="entry name" value="RNA_pol_sigma-70-like"/>
</dbReference>
<dbReference type="Gene3D" id="1.10.10.10">
    <property type="entry name" value="Winged helix-like DNA-binding domain superfamily/Winged helix DNA-binding domain"/>
    <property type="match status" value="1"/>
</dbReference>
<evidence type="ECO:0000256" key="4">
    <source>
        <dbReference type="ARBA" id="ARBA00023125"/>
    </source>
</evidence>
<dbReference type="AlphaFoldDB" id="A0A1X9NFS7"/>
<evidence type="ECO:0000313" key="11">
    <source>
        <dbReference type="Proteomes" id="UP000193450"/>
    </source>
</evidence>
<dbReference type="OrthoDB" id="6689546at2"/>
<comment type="similarity">
    <text evidence="1 6">Belongs to the sigma-70 factor family. ECF subfamily.</text>
</comment>
<dbReference type="InterPro" id="IPR036388">
    <property type="entry name" value="WH-like_DNA-bd_sf"/>
</dbReference>
<accession>A0A1X9NFS7</accession>
<evidence type="ECO:0000259" key="8">
    <source>
        <dbReference type="Pfam" id="PF04542"/>
    </source>
</evidence>
<dbReference type="EMBL" id="CP019343">
    <property type="protein sequence ID" value="ARN73807.1"/>
    <property type="molecule type" value="Genomic_DNA"/>
</dbReference>
<evidence type="ECO:0000256" key="5">
    <source>
        <dbReference type="ARBA" id="ARBA00023163"/>
    </source>
</evidence>
<keyword evidence="3 6" id="KW-0731">Sigma factor</keyword>
<dbReference type="SUPFAM" id="SSF88659">
    <property type="entry name" value="Sigma3 and sigma4 domains of RNA polymerase sigma factors"/>
    <property type="match status" value="1"/>
</dbReference>
<dbReference type="PANTHER" id="PTHR43133:SF63">
    <property type="entry name" value="RNA POLYMERASE SIGMA FACTOR FECI-RELATED"/>
    <property type="match status" value="1"/>
</dbReference>
<dbReference type="InterPro" id="IPR007627">
    <property type="entry name" value="RNA_pol_sigma70_r2"/>
</dbReference>
<dbReference type="Pfam" id="PF08281">
    <property type="entry name" value="Sigma70_r4_2"/>
    <property type="match status" value="1"/>
</dbReference>
<dbReference type="InterPro" id="IPR013324">
    <property type="entry name" value="RNA_pol_sigma_r3/r4-like"/>
</dbReference>
<dbReference type="GO" id="GO:0006352">
    <property type="term" value="P:DNA-templated transcription initiation"/>
    <property type="evidence" value="ECO:0007669"/>
    <property type="project" value="InterPro"/>
</dbReference>
<dbReference type="Proteomes" id="UP000193450">
    <property type="component" value="Chromosome"/>
</dbReference>
<protein>
    <recommendedName>
        <fullName evidence="6">RNA polymerase sigma factor</fullName>
    </recommendedName>
</protein>
<dbReference type="NCBIfam" id="TIGR02937">
    <property type="entry name" value="sigma70-ECF"/>
    <property type="match status" value="1"/>
</dbReference>
<feature type="domain" description="RNA polymerase sigma-70 region 2" evidence="8">
    <location>
        <begin position="36"/>
        <end position="94"/>
    </location>
</feature>
<name>A0A1X9NFS7_9GAMM</name>
<evidence type="ECO:0000256" key="7">
    <source>
        <dbReference type="SAM" id="MobiDB-lite"/>
    </source>
</evidence>
<proteinExistence type="inferred from homology"/>
<evidence type="ECO:0000256" key="3">
    <source>
        <dbReference type="ARBA" id="ARBA00023082"/>
    </source>
</evidence>
<dbReference type="InterPro" id="IPR000838">
    <property type="entry name" value="RNA_pol_sigma70_ECF_CS"/>
</dbReference>
<dbReference type="STRING" id="716816.BST96_06585"/>
<keyword evidence="2 6" id="KW-0805">Transcription regulation</keyword>
<dbReference type="KEGG" id="osg:BST96_06585"/>
<keyword evidence="5 6" id="KW-0804">Transcription</keyword>
<evidence type="ECO:0000256" key="1">
    <source>
        <dbReference type="ARBA" id="ARBA00010641"/>
    </source>
</evidence>
<dbReference type="InterPro" id="IPR014284">
    <property type="entry name" value="RNA_pol_sigma-70_dom"/>
</dbReference>
<dbReference type="Gene3D" id="1.10.1740.10">
    <property type="match status" value="1"/>
</dbReference>
<dbReference type="PROSITE" id="PS01063">
    <property type="entry name" value="SIGMA70_ECF"/>
    <property type="match status" value="1"/>
</dbReference>
<organism evidence="10 11">
    <name type="scientific">Oceanicoccus sagamiensis</name>
    <dbReference type="NCBI Taxonomy" id="716816"/>
    <lineage>
        <taxon>Bacteria</taxon>
        <taxon>Pseudomonadati</taxon>
        <taxon>Pseudomonadota</taxon>
        <taxon>Gammaproteobacteria</taxon>
        <taxon>Cellvibrionales</taxon>
        <taxon>Spongiibacteraceae</taxon>
        <taxon>Oceanicoccus</taxon>
    </lineage>
</organism>
<dbReference type="Pfam" id="PF04542">
    <property type="entry name" value="Sigma70_r2"/>
    <property type="match status" value="1"/>
</dbReference>
<evidence type="ECO:0000259" key="9">
    <source>
        <dbReference type="Pfam" id="PF08281"/>
    </source>
</evidence>
<reference evidence="10 11" key="1">
    <citation type="submission" date="2016-11" db="EMBL/GenBank/DDBJ databases">
        <title>Trade-off between light-utilization and light-protection in marine flavobacteria.</title>
        <authorList>
            <person name="Kumagai Y."/>
        </authorList>
    </citation>
    <scope>NUCLEOTIDE SEQUENCE [LARGE SCALE GENOMIC DNA]</scope>
    <source>
        <strain evidence="10 11">NBRC 107125</strain>
    </source>
</reference>
<evidence type="ECO:0000313" key="10">
    <source>
        <dbReference type="EMBL" id="ARN73807.1"/>
    </source>
</evidence>
<evidence type="ECO:0000256" key="2">
    <source>
        <dbReference type="ARBA" id="ARBA00023015"/>
    </source>
</evidence>
<feature type="compositionally biased region" description="Basic and acidic residues" evidence="7">
    <location>
        <begin position="10"/>
        <end position="23"/>
    </location>
</feature>
<feature type="region of interest" description="Disordered" evidence="7">
    <location>
        <begin position="1"/>
        <end position="23"/>
    </location>
</feature>
<feature type="region of interest" description="Disordered" evidence="7">
    <location>
        <begin position="192"/>
        <end position="211"/>
    </location>
</feature>
<dbReference type="CDD" id="cd06171">
    <property type="entry name" value="Sigma70_r4"/>
    <property type="match status" value="1"/>
</dbReference>
<dbReference type="InterPro" id="IPR013325">
    <property type="entry name" value="RNA_pol_sigma_r2"/>
</dbReference>
<dbReference type="SUPFAM" id="SSF88946">
    <property type="entry name" value="Sigma2 domain of RNA polymerase sigma factors"/>
    <property type="match status" value="1"/>
</dbReference>
<gene>
    <name evidence="10" type="ORF">BST96_06585</name>
</gene>
<keyword evidence="4 6" id="KW-0238">DNA-binding</keyword>
<dbReference type="PANTHER" id="PTHR43133">
    <property type="entry name" value="RNA POLYMERASE ECF-TYPE SIGMA FACTO"/>
    <property type="match status" value="1"/>
</dbReference>